<feature type="transmembrane region" description="Helical" evidence="5">
    <location>
        <begin position="168"/>
        <end position="189"/>
    </location>
</feature>
<evidence type="ECO:0000313" key="7">
    <source>
        <dbReference type="EMBL" id="MBN8205711.1"/>
    </source>
</evidence>
<keyword evidence="7" id="KW-0436">Ligase</keyword>
<dbReference type="InterPro" id="IPR051533">
    <property type="entry name" value="WaaL-like"/>
</dbReference>
<accession>A0A939DVK3</accession>
<feature type="domain" description="O-antigen ligase-related" evidence="6">
    <location>
        <begin position="205"/>
        <end position="349"/>
    </location>
</feature>
<dbReference type="InterPro" id="IPR007016">
    <property type="entry name" value="O-antigen_ligase-rel_domated"/>
</dbReference>
<comment type="subcellular location">
    <subcellularLocation>
        <location evidence="1">Membrane</location>
        <topology evidence="1">Multi-pass membrane protein</topology>
    </subcellularLocation>
</comment>
<reference evidence="7" key="1">
    <citation type="submission" date="2020-12" db="EMBL/GenBank/DDBJ databases">
        <title>PHA producing bacteria isolated from mangrove.</title>
        <authorList>
            <person name="Zheng W."/>
            <person name="Yu S."/>
            <person name="Huang Y."/>
        </authorList>
    </citation>
    <scope>NUCLEOTIDE SEQUENCE</scope>
    <source>
        <strain evidence="7">GN8-5</strain>
    </source>
</reference>
<feature type="transmembrane region" description="Helical" evidence="5">
    <location>
        <begin position="364"/>
        <end position="383"/>
    </location>
</feature>
<feature type="transmembrane region" description="Helical" evidence="5">
    <location>
        <begin position="131"/>
        <end position="156"/>
    </location>
</feature>
<feature type="transmembrane region" description="Helical" evidence="5">
    <location>
        <begin position="220"/>
        <end position="238"/>
    </location>
</feature>
<evidence type="ECO:0000256" key="1">
    <source>
        <dbReference type="ARBA" id="ARBA00004141"/>
    </source>
</evidence>
<evidence type="ECO:0000313" key="8">
    <source>
        <dbReference type="Proteomes" id="UP000664385"/>
    </source>
</evidence>
<dbReference type="AlphaFoldDB" id="A0A939DVK3"/>
<feature type="transmembrane region" description="Helical" evidence="5">
    <location>
        <begin position="250"/>
        <end position="270"/>
    </location>
</feature>
<gene>
    <name evidence="7" type="ORF">JF543_07025</name>
</gene>
<evidence type="ECO:0000256" key="5">
    <source>
        <dbReference type="SAM" id="Phobius"/>
    </source>
</evidence>
<evidence type="ECO:0000256" key="2">
    <source>
        <dbReference type="ARBA" id="ARBA00022692"/>
    </source>
</evidence>
<organism evidence="7 8">
    <name type="scientific">Microbacterium esteraromaticum</name>
    <dbReference type="NCBI Taxonomy" id="57043"/>
    <lineage>
        <taxon>Bacteria</taxon>
        <taxon>Bacillati</taxon>
        <taxon>Actinomycetota</taxon>
        <taxon>Actinomycetes</taxon>
        <taxon>Micrococcales</taxon>
        <taxon>Microbacteriaceae</taxon>
        <taxon>Microbacterium</taxon>
    </lineage>
</organism>
<feature type="transmembrane region" description="Helical" evidence="5">
    <location>
        <begin position="336"/>
        <end position="357"/>
    </location>
</feature>
<feature type="transmembrane region" description="Helical" evidence="5">
    <location>
        <begin position="196"/>
        <end position="214"/>
    </location>
</feature>
<protein>
    <submittedName>
        <fullName evidence="7">O-antigen ligase family protein</fullName>
    </submittedName>
</protein>
<feature type="transmembrane region" description="Helical" evidence="5">
    <location>
        <begin position="389"/>
        <end position="407"/>
    </location>
</feature>
<evidence type="ECO:0000256" key="3">
    <source>
        <dbReference type="ARBA" id="ARBA00022989"/>
    </source>
</evidence>
<feature type="transmembrane region" description="Helical" evidence="5">
    <location>
        <begin position="29"/>
        <end position="60"/>
    </location>
</feature>
<evidence type="ECO:0000259" key="6">
    <source>
        <dbReference type="Pfam" id="PF04932"/>
    </source>
</evidence>
<dbReference type="PANTHER" id="PTHR37422:SF21">
    <property type="entry name" value="EXOQ-LIKE PROTEIN"/>
    <property type="match status" value="1"/>
</dbReference>
<name>A0A939DVK3_9MICO</name>
<dbReference type="GO" id="GO:0016020">
    <property type="term" value="C:membrane"/>
    <property type="evidence" value="ECO:0007669"/>
    <property type="project" value="UniProtKB-SubCell"/>
</dbReference>
<evidence type="ECO:0000256" key="4">
    <source>
        <dbReference type="ARBA" id="ARBA00023136"/>
    </source>
</evidence>
<dbReference type="RefSeq" id="WP_206820745.1">
    <property type="nucleotide sequence ID" value="NZ_CP063379.1"/>
</dbReference>
<keyword evidence="3 5" id="KW-1133">Transmembrane helix</keyword>
<dbReference type="EMBL" id="JAEMWU010000001">
    <property type="protein sequence ID" value="MBN8205711.1"/>
    <property type="molecule type" value="Genomic_DNA"/>
</dbReference>
<keyword evidence="4 5" id="KW-0472">Membrane</keyword>
<comment type="caution">
    <text evidence="7">The sequence shown here is derived from an EMBL/GenBank/DDBJ whole genome shotgun (WGS) entry which is preliminary data.</text>
</comment>
<keyword evidence="2 5" id="KW-0812">Transmembrane</keyword>
<sequence>MTPRRQLLSLLASAEFARAYTLTALTAAFLSFVIARLMSPVTLATIISALSIIGLAMLLARRDELSLLRLAPTSLLGFIALGLVSVVWSENRWDTLTGWFTLFGYAIIAITIGHVRDTLQTVRAIGDTLRWLLTISLGIEILSGVLLDTPFAILGIEGNLAVGGPIQGLFGTRNMLGFIAVLALITFVIEWRTQSITHVVGVLSVSLGVFLALFSASPTVLVLAAAVGVATSALTIVRHARPARRLTVQWVLGAMVAIALAVALALRHQIIRLLDAGSDFSTRADLWNVILDFVAQQPVTGYGWFGSWERGEYPFTYINFLLSDHHRSALNAYFDILLQLGWIGLVLFLVMGGVAIVRSWLMASVRHSVVYAWTPLVLITLAVESMFESFAVTGAGWLLLVLCVLRAGQSRSWRENIDAAQTGAIPTLRPENGR</sequence>
<feature type="transmembrane region" description="Helical" evidence="5">
    <location>
        <begin position="67"/>
        <end position="88"/>
    </location>
</feature>
<feature type="transmembrane region" description="Helical" evidence="5">
    <location>
        <begin position="100"/>
        <end position="119"/>
    </location>
</feature>
<proteinExistence type="predicted"/>
<dbReference type="Pfam" id="PF04932">
    <property type="entry name" value="Wzy_C"/>
    <property type="match status" value="1"/>
</dbReference>
<dbReference type="GO" id="GO:0016874">
    <property type="term" value="F:ligase activity"/>
    <property type="evidence" value="ECO:0007669"/>
    <property type="project" value="UniProtKB-KW"/>
</dbReference>
<dbReference type="Proteomes" id="UP000664385">
    <property type="component" value="Unassembled WGS sequence"/>
</dbReference>
<dbReference type="PANTHER" id="PTHR37422">
    <property type="entry name" value="TEICHURONIC ACID BIOSYNTHESIS PROTEIN TUAE"/>
    <property type="match status" value="1"/>
</dbReference>